<dbReference type="InterPro" id="IPR023606">
    <property type="entry name" value="CoA-Trfase_III_dom_1_sf"/>
</dbReference>
<sequence length="395" mass="42693">MSLAGLKVIEFAGLAPAPFAGLVLADHGAEVIRIDPPSPFNNDILCRGKTSIAINLKTRSGLVVAKKLITQADILIDPFRPGVLERLGLGPEIFLGSEETKGLNDKLIFARVVGFPRAGPHKTMAGHDINYLATSGVLSMLPGTQEKPSFPLNLLADFGGGGLMCATGILLALVERGKSGKGQVVCTDMVSGTRYLSSFPLLHASESSPYFSQNRGSNILDGGAPFYDVYTCSDGRWMSVGCVEPVFFAEFIARFDKALQNEGINSSWKPSQATQTKKEDWPNLKQYLHDGFKSRPREFWEIVFHETDACVLPVLSPKEAENLDSSLYPAPHPHLSRTPSSPPLLPDGGFGKSSRLEPGAHTEQILTSLGYTIEEQKELALGGAFGQDARIEPKL</sequence>
<comment type="similarity">
    <text evidence="1">Belongs to the CoA-transferase III family.</text>
</comment>
<gene>
    <name evidence="3" type="ORF">SERLADRAFT_356117</name>
</gene>
<dbReference type="GO" id="GO:0003824">
    <property type="term" value="F:catalytic activity"/>
    <property type="evidence" value="ECO:0007669"/>
    <property type="project" value="InterPro"/>
</dbReference>
<evidence type="ECO:0008006" key="4">
    <source>
        <dbReference type="Google" id="ProtNLM"/>
    </source>
</evidence>
<accession>F8NX32</accession>
<dbReference type="RefSeq" id="XP_007318526.1">
    <property type="nucleotide sequence ID" value="XM_007318464.1"/>
</dbReference>
<dbReference type="EMBL" id="GL945434">
    <property type="protein sequence ID" value="EGO24507.1"/>
    <property type="molecule type" value="Genomic_DNA"/>
</dbReference>
<dbReference type="OrthoDB" id="16747at2759"/>
<dbReference type="Gene3D" id="3.30.1540.10">
    <property type="entry name" value="formyl-coa transferase, domain 3"/>
    <property type="match status" value="1"/>
</dbReference>
<dbReference type="InterPro" id="IPR003673">
    <property type="entry name" value="CoA-Trfase_fam_III"/>
</dbReference>
<protein>
    <recommendedName>
        <fullName evidence="4">Alpha-methylacyl-CoA racemase</fullName>
    </recommendedName>
</protein>
<evidence type="ECO:0000256" key="1">
    <source>
        <dbReference type="ARBA" id="ARBA00008383"/>
    </source>
</evidence>
<dbReference type="Proteomes" id="UP000008064">
    <property type="component" value="Unassembled WGS sequence"/>
</dbReference>
<dbReference type="Gene3D" id="3.40.50.10540">
    <property type="entry name" value="Crotonobetainyl-coa:carnitine coa-transferase, domain 1"/>
    <property type="match status" value="1"/>
</dbReference>
<dbReference type="SUPFAM" id="SSF89796">
    <property type="entry name" value="CoA-transferase family III (CaiB/BaiF)"/>
    <property type="match status" value="1"/>
</dbReference>
<dbReference type="HOGENOM" id="CLU_033975_5_0_1"/>
<reference evidence="3" key="1">
    <citation type="submission" date="2011-04" db="EMBL/GenBank/DDBJ databases">
        <title>Evolution of plant cell wall degrading machinery underlies the functional diversity of forest fungi.</title>
        <authorList>
            <consortium name="US DOE Joint Genome Institute (JGI-PGF)"/>
            <person name="Eastwood D.C."/>
            <person name="Floudas D."/>
            <person name="Binder M."/>
            <person name="Majcherczyk A."/>
            <person name="Schneider P."/>
            <person name="Aerts A."/>
            <person name="Asiegbu F.O."/>
            <person name="Baker S.E."/>
            <person name="Barry K."/>
            <person name="Bendiksby M."/>
            <person name="Blumentritt M."/>
            <person name="Coutinho P.M."/>
            <person name="Cullen D."/>
            <person name="Cullen D."/>
            <person name="Gathman A."/>
            <person name="Goodell B."/>
            <person name="Henrissat B."/>
            <person name="Ihrmark K."/>
            <person name="Kauserud H."/>
            <person name="Kohler A."/>
            <person name="LaButti K."/>
            <person name="Lapidus A."/>
            <person name="Lavin J.L."/>
            <person name="Lee Y.-H."/>
            <person name="Lindquist E."/>
            <person name="Lilly W."/>
            <person name="Lucas S."/>
            <person name="Morin E."/>
            <person name="Murat C."/>
            <person name="Oguiza J.A."/>
            <person name="Park J."/>
            <person name="Pisabarro A.G."/>
            <person name="Riley R."/>
            <person name="Rosling A."/>
            <person name="Salamov A."/>
            <person name="Schmidt O."/>
            <person name="Schmutz J."/>
            <person name="Skrede I."/>
            <person name="Stenlid J."/>
            <person name="Wiebenga A."/>
            <person name="Xie X."/>
            <person name="Kues U."/>
            <person name="Hibbett D.S."/>
            <person name="Hoffmeister D."/>
            <person name="Hogberg N."/>
            <person name="Martin F."/>
            <person name="Grigoriev I.V."/>
            <person name="Watkinson S.C."/>
        </authorList>
    </citation>
    <scope>NUCLEOTIDE SEQUENCE</scope>
    <source>
        <strain evidence="3">S7.9</strain>
    </source>
</reference>
<dbReference type="AlphaFoldDB" id="F8NX32"/>
<dbReference type="GeneID" id="18809510"/>
<dbReference type="PANTHER" id="PTHR48228">
    <property type="entry name" value="SUCCINYL-COA--D-CITRAMALATE COA-TRANSFERASE"/>
    <property type="match status" value="1"/>
</dbReference>
<dbReference type="PANTHER" id="PTHR48228:SF5">
    <property type="entry name" value="ALPHA-METHYLACYL-COA RACEMASE"/>
    <property type="match status" value="1"/>
</dbReference>
<dbReference type="InterPro" id="IPR044855">
    <property type="entry name" value="CoA-Trfase_III_dom3_sf"/>
</dbReference>
<proteinExistence type="inferred from homology"/>
<feature type="region of interest" description="Disordered" evidence="2">
    <location>
        <begin position="325"/>
        <end position="357"/>
    </location>
</feature>
<evidence type="ECO:0000313" key="3">
    <source>
        <dbReference type="EMBL" id="EGO24507.1"/>
    </source>
</evidence>
<organism>
    <name type="scientific">Serpula lacrymans var. lacrymans (strain S7.9)</name>
    <name type="common">Dry rot fungus</name>
    <dbReference type="NCBI Taxonomy" id="578457"/>
    <lineage>
        <taxon>Eukaryota</taxon>
        <taxon>Fungi</taxon>
        <taxon>Dikarya</taxon>
        <taxon>Basidiomycota</taxon>
        <taxon>Agaricomycotina</taxon>
        <taxon>Agaricomycetes</taxon>
        <taxon>Agaricomycetidae</taxon>
        <taxon>Boletales</taxon>
        <taxon>Coniophorineae</taxon>
        <taxon>Serpulaceae</taxon>
        <taxon>Serpula</taxon>
    </lineage>
</organism>
<dbReference type="InterPro" id="IPR050509">
    <property type="entry name" value="CoA-transferase_III"/>
</dbReference>
<dbReference type="KEGG" id="sla:SERLADRAFT_356117"/>
<dbReference type="Pfam" id="PF02515">
    <property type="entry name" value="CoA_transf_3"/>
    <property type="match status" value="1"/>
</dbReference>
<evidence type="ECO:0000256" key="2">
    <source>
        <dbReference type="SAM" id="MobiDB-lite"/>
    </source>
</evidence>
<name>F8NX32_SERL9</name>